<dbReference type="Pfam" id="PF00795">
    <property type="entry name" value="CN_hydrolase"/>
    <property type="match status" value="1"/>
</dbReference>
<dbReference type="EMBL" id="CP044205">
    <property type="protein sequence ID" value="QFY42280.1"/>
    <property type="molecule type" value="Genomic_DNA"/>
</dbReference>
<dbReference type="RefSeq" id="WP_153248262.1">
    <property type="nucleotide sequence ID" value="NZ_CP044205.1"/>
</dbReference>
<organism evidence="2 3">
    <name type="scientific">Candidatus Methylospira mobilis</name>
    <dbReference type="NCBI Taxonomy" id="1808979"/>
    <lineage>
        <taxon>Bacteria</taxon>
        <taxon>Pseudomonadati</taxon>
        <taxon>Pseudomonadota</taxon>
        <taxon>Gammaproteobacteria</taxon>
        <taxon>Methylococcales</taxon>
        <taxon>Methylococcaceae</taxon>
        <taxon>Candidatus Methylospira</taxon>
    </lineage>
</organism>
<keyword evidence="3" id="KW-1185">Reference proteome</keyword>
<accession>A0A5Q0BEM3</accession>
<feature type="domain" description="CN hydrolase" evidence="1">
    <location>
        <begin position="5"/>
        <end position="264"/>
    </location>
</feature>
<evidence type="ECO:0000313" key="2">
    <source>
        <dbReference type="EMBL" id="QFY42280.1"/>
    </source>
</evidence>
<dbReference type="KEGG" id="mmob:F6R98_06285"/>
<evidence type="ECO:0000313" key="3">
    <source>
        <dbReference type="Proteomes" id="UP000325755"/>
    </source>
</evidence>
<reference evidence="2 3" key="1">
    <citation type="submission" date="2019-09" db="EMBL/GenBank/DDBJ databases">
        <title>Ecophysiology of the spiral-shaped methanotroph Methylospira mobilis as revealed by the complete genome sequence.</title>
        <authorList>
            <person name="Oshkin I.Y."/>
            <person name="Dedysh S.N."/>
            <person name="Miroshnikov K."/>
            <person name="Danilova O.V."/>
            <person name="Hakobyan A."/>
            <person name="Liesack W."/>
        </authorList>
    </citation>
    <scope>NUCLEOTIDE SEQUENCE [LARGE SCALE GENOMIC DNA]</scope>
    <source>
        <strain evidence="2 3">Shm1</strain>
    </source>
</reference>
<dbReference type="PANTHER" id="PTHR23088">
    <property type="entry name" value="NITRILASE-RELATED"/>
    <property type="match status" value="1"/>
</dbReference>
<sequence>MTTSFRLAAAQYDIGFPGNWSAYESKIQLWIQQAADAGAEFLVFPEYFSMELASLFPEPVYKSLSGQLQAMQSLADDFVGLFAQQASINGLHILAGTFPLRLESGNYANRSWLFYPDGSRDYQDKLQMTRFEKEHWLISAGEEIKVINTKFGKIGVSICYDSEFPLIANAQVQAGADLILVPSCTDTLAGYHRVKIGCQARALENQCYVVQSPTVGNAPWSEAVDVNVGAAAVYTPVDYGFPDNGILAQGELNQTQWIYADIDPVMLATVRNTGQVFNYRDWSSQFRFFNTDS</sequence>
<dbReference type="InterPro" id="IPR003010">
    <property type="entry name" value="C-N_Hydrolase"/>
</dbReference>
<dbReference type="CDD" id="cd07574">
    <property type="entry name" value="nitrilase_Rim1_like"/>
    <property type="match status" value="1"/>
</dbReference>
<dbReference type="OrthoDB" id="9811121at2"/>
<dbReference type="AlphaFoldDB" id="A0A5Q0BEM3"/>
<dbReference type="InterPro" id="IPR036526">
    <property type="entry name" value="C-N_Hydrolase_sf"/>
</dbReference>
<dbReference type="SUPFAM" id="SSF56317">
    <property type="entry name" value="Carbon-nitrogen hydrolase"/>
    <property type="match status" value="1"/>
</dbReference>
<dbReference type="Proteomes" id="UP000325755">
    <property type="component" value="Chromosome"/>
</dbReference>
<dbReference type="PROSITE" id="PS50263">
    <property type="entry name" value="CN_HYDROLASE"/>
    <property type="match status" value="1"/>
</dbReference>
<dbReference type="GO" id="GO:0016787">
    <property type="term" value="F:hydrolase activity"/>
    <property type="evidence" value="ECO:0007669"/>
    <property type="project" value="UniProtKB-KW"/>
</dbReference>
<dbReference type="PANTHER" id="PTHR23088:SF50">
    <property type="entry name" value="HYDROLASE YHCX"/>
    <property type="match status" value="1"/>
</dbReference>
<gene>
    <name evidence="2" type="ORF">F6R98_06285</name>
</gene>
<dbReference type="InParanoid" id="A0A5Q0BEM3"/>
<protein>
    <submittedName>
        <fullName evidence="2">Carbon-nitrogen hydrolase family protein</fullName>
    </submittedName>
</protein>
<evidence type="ECO:0000259" key="1">
    <source>
        <dbReference type="PROSITE" id="PS50263"/>
    </source>
</evidence>
<proteinExistence type="predicted"/>
<keyword evidence="2" id="KW-0378">Hydrolase</keyword>
<dbReference type="Gene3D" id="3.60.110.10">
    <property type="entry name" value="Carbon-nitrogen hydrolase"/>
    <property type="match status" value="1"/>
</dbReference>
<name>A0A5Q0BEM3_9GAMM</name>